<dbReference type="AlphaFoldDB" id="A0AAT9L9Q8"/>
<dbReference type="Pfam" id="PF07561">
    <property type="entry name" value="DUF1540"/>
    <property type="match status" value="1"/>
</dbReference>
<reference evidence="3" key="2">
    <citation type="journal article" date="2023" name="Biology">
        <title>Prokaryotic Life Associated with Coal-Fire Gas Vents Revealed by Metagenomics.</title>
        <authorList>
            <person name="Kadnikov V.V."/>
            <person name="Mardanov A.V."/>
            <person name="Beletsky A.V."/>
            <person name="Karnachuk O.V."/>
            <person name="Ravin N.V."/>
        </authorList>
    </citation>
    <scope>NUCLEOTIDE SEQUENCE</scope>
    <source>
        <strain evidence="3">Bu02</strain>
    </source>
</reference>
<protein>
    <submittedName>
        <fullName evidence="3">DUF1540 domain-containing protein</fullName>
    </submittedName>
</protein>
<evidence type="ECO:0000313" key="3">
    <source>
        <dbReference type="EMBL" id="QUL97765.1"/>
    </source>
</evidence>
<name>A0AAT9L9Q8_9FIRM</name>
<accession>A0AAT9L9Q8</accession>
<reference evidence="3" key="1">
    <citation type="submission" date="2020-10" db="EMBL/GenBank/DDBJ databases">
        <authorList>
            <person name="Kadnikov V."/>
            <person name="Beletsky A.V."/>
            <person name="Mardanov A.V."/>
            <person name="Karnachuk O.V."/>
            <person name="Ravin N.V."/>
        </authorList>
    </citation>
    <scope>NUCLEOTIDE SEQUENCE</scope>
    <source>
        <strain evidence="3">Bu02</strain>
    </source>
</reference>
<dbReference type="EMBL" id="CP062796">
    <property type="protein sequence ID" value="QUL97765.1"/>
    <property type="molecule type" value="Genomic_DNA"/>
</dbReference>
<sequence>MTEVKCKVRSCHYWGSGDVCEADTILVDNNLERKNTTKMEAGNLDIDRGTTGGADRDYGTTKVGGTRADFEAGDLGGTATRTAGTDESGLAYTSETTCCRTFRPKGSARRS</sequence>
<organism evidence="3">
    <name type="scientific">Candidatus Fermentithermobacillus carboniphilus</name>
    <dbReference type="NCBI Taxonomy" id="3085328"/>
    <lineage>
        <taxon>Bacteria</taxon>
        <taxon>Bacillati</taxon>
        <taxon>Bacillota</taxon>
        <taxon>Candidatus Fermentithermobacillia</taxon>
        <taxon>Candidatus Fermentithermobacillales</taxon>
        <taxon>Candidatus Fermentithermobacillaceae</taxon>
        <taxon>Candidatus Fermentithermobacillus</taxon>
    </lineage>
</organism>
<gene>
    <name evidence="3" type="ORF">IMF26_06535</name>
</gene>
<evidence type="ECO:0000256" key="1">
    <source>
        <dbReference type="SAM" id="MobiDB-lite"/>
    </source>
</evidence>
<proteinExistence type="predicted"/>
<evidence type="ECO:0000259" key="2">
    <source>
        <dbReference type="Pfam" id="PF07561"/>
    </source>
</evidence>
<feature type="domain" description="DUF1540" evidence="2">
    <location>
        <begin position="4"/>
        <end position="38"/>
    </location>
</feature>
<dbReference type="KEGG" id="fcz:IMF26_06535"/>
<dbReference type="InterPro" id="IPR011437">
    <property type="entry name" value="DUF1540"/>
</dbReference>
<feature type="region of interest" description="Disordered" evidence="1">
    <location>
        <begin position="42"/>
        <end position="63"/>
    </location>
</feature>